<evidence type="ECO:0000313" key="11">
    <source>
        <dbReference type="Proteomes" id="UP000319483"/>
    </source>
</evidence>
<evidence type="ECO:0000259" key="8">
    <source>
        <dbReference type="Pfam" id="PF02687"/>
    </source>
</evidence>
<comment type="caution">
    <text evidence="10">The sequence shown here is derived from an EMBL/GenBank/DDBJ whole genome shotgun (WGS) entry which is preliminary data.</text>
</comment>
<dbReference type="Pfam" id="PF02687">
    <property type="entry name" value="FtsX"/>
    <property type="match status" value="1"/>
</dbReference>
<keyword evidence="2" id="KW-1003">Cell membrane</keyword>
<evidence type="ECO:0000256" key="6">
    <source>
        <dbReference type="ARBA" id="ARBA00038076"/>
    </source>
</evidence>
<comment type="similarity">
    <text evidence="6">Belongs to the ABC-4 integral membrane protein family.</text>
</comment>
<dbReference type="GO" id="GO:0022857">
    <property type="term" value="F:transmembrane transporter activity"/>
    <property type="evidence" value="ECO:0007669"/>
    <property type="project" value="TreeGrafter"/>
</dbReference>
<feature type="transmembrane region" description="Helical" evidence="7">
    <location>
        <begin position="256"/>
        <end position="281"/>
    </location>
</feature>
<organism evidence="10 11">
    <name type="scientific">Gilliamella apicola</name>
    <dbReference type="NCBI Taxonomy" id="1196095"/>
    <lineage>
        <taxon>Bacteria</taxon>
        <taxon>Pseudomonadati</taxon>
        <taxon>Pseudomonadota</taxon>
        <taxon>Gammaproteobacteria</taxon>
        <taxon>Orbales</taxon>
        <taxon>Orbaceae</taxon>
        <taxon>Gilliamella</taxon>
    </lineage>
</organism>
<dbReference type="RefSeq" id="WP_144091859.1">
    <property type="nucleotide sequence ID" value="NZ_VMHM01000007.1"/>
</dbReference>
<evidence type="ECO:0000313" key="10">
    <source>
        <dbReference type="EMBL" id="TSK03301.1"/>
    </source>
</evidence>
<dbReference type="InterPro" id="IPR050250">
    <property type="entry name" value="Macrolide_Exporter_MacB"/>
</dbReference>
<reference evidence="10 11" key="1">
    <citation type="submission" date="2019-07" db="EMBL/GenBank/DDBJ databases">
        <title>Gilliamella genomes.</title>
        <authorList>
            <person name="Zheng H."/>
        </authorList>
    </citation>
    <scope>NUCLEOTIDE SEQUENCE [LARGE SCALE GENOMIC DNA]</scope>
    <source>
        <strain evidence="10 11">W8127</strain>
    </source>
</reference>
<feature type="transmembrane region" description="Helical" evidence="7">
    <location>
        <begin position="24"/>
        <end position="44"/>
    </location>
</feature>
<evidence type="ECO:0000256" key="4">
    <source>
        <dbReference type="ARBA" id="ARBA00022989"/>
    </source>
</evidence>
<name>A0A556SQ94_9GAMM</name>
<keyword evidence="3 7" id="KW-0812">Transmembrane</keyword>
<feature type="domain" description="ABC3 transporter permease C-terminal" evidence="8">
    <location>
        <begin position="259"/>
        <end position="372"/>
    </location>
</feature>
<evidence type="ECO:0000256" key="1">
    <source>
        <dbReference type="ARBA" id="ARBA00004651"/>
    </source>
</evidence>
<evidence type="ECO:0000256" key="5">
    <source>
        <dbReference type="ARBA" id="ARBA00023136"/>
    </source>
</evidence>
<feature type="transmembrane region" description="Helical" evidence="7">
    <location>
        <begin position="343"/>
        <end position="365"/>
    </location>
</feature>
<evidence type="ECO:0000259" key="9">
    <source>
        <dbReference type="Pfam" id="PF12704"/>
    </source>
</evidence>
<dbReference type="InterPro" id="IPR025857">
    <property type="entry name" value="MacB_PCD"/>
</dbReference>
<dbReference type="PANTHER" id="PTHR30572">
    <property type="entry name" value="MEMBRANE COMPONENT OF TRANSPORTER-RELATED"/>
    <property type="match status" value="1"/>
</dbReference>
<comment type="subcellular location">
    <subcellularLocation>
        <location evidence="1">Cell membrane</location>
        <topology evidence="1">Multi-pass membrane protein</topology>
    </subcellularLocation>
</comment>
<evidence type="ECO:0000256" key="2">
    <source>
        <dbReference type="ARBA" id="ARBA00022475"/>
    </source>
</evidence>
<feature type="transmembrane region" description="Helical" evidence="7">
    <location>
        <begin position="308"/>
        <end position="331"/>
    </location>
</feature>
<protein>
    <submittedName>
        <fullName evidence="10">FtsX-like permease family protein</fullName>
    </submittedName>
</protein>
<dbReference type="InterPro" id="IPR003838">
    <property type="entry name" value="ABC3_permease_C"/>
</dbReference>
<dbReference type="EMBL" id="VMHM01000007">
    <property type="protein sequence ID" value="TSK03301.1"/>
    <property type="molecule type" value="Genomic_DNA"/>
</dbReference>
<evidence type="ECO:0000256" key="7">
    <source>
        <dbReference type="SAM" id="Phobius"/>
    </source>
</evidence>
<gene>
    <name evidence="10" type="ORF">FPQ15_06465</name>
</gene>
<dbReference type="PANTHER" id="PTHR30572:SF4">
    <property type="entry name" value="ABC TRANSPORTER PERMEASE YTRF"/>
    <property type="match status" value="1"/>
</dbReference>
<dbReference type="GO" id="GO:0005886">
    <property type="term" value="C:plasma membrane"/>
    <property type="evidence" value="ECO:0007669"/>
    <property type="project" value="UniProtKB-SubCell"/>
</dbReference>
<dbReference type="AlphaFoldDB" id="A0A556SQ94"/>
<dbReference type="Proteomes" id="UP000319483">
    <property type="component" value="Unassembled WGS sequence"/>
</dbReference>
<keyword evidence="4 7" id="KW-1133">Transmembrane helix</keyword>
<dbReference type="Pfam" id="PF12704">
    <property type="entry name" value="MacB_PCD"/>
    <property type="match status" value="1"/>
</dbReference>
<accession>A0A556SQ94</accession>
<proteinExistence type="inferred from homology"/>
<keyword evidence="5 7" id="KW-0472">Membrane</keyword>
<sequence>MINKNRRFIIKTILSSLIRRRSRIIIALLGVAIGATVLLGMVTLCFDIPRQMGQEFRSYGANLLLMPANNQPTMSMTDVQKAVSLLPQDKLLGVTPFRYGAVRVNQHPYTIVGTNFNQVTKTSPYWHIEGSLPQKSHEVMIGTDIANFANLNVGSEISISGKSKQDSRFDEELTITGIVKTGRAEDNFIFVDLHDLEQFFEESDQAEVVEVSITASQNELKDYIDTIKSQSTTIEPHLIKWVTQSETSVLGKLSSLLYLVTLVVLVLTMICVATTMMTVVMERRKEIGLKKAIGANNKSIAKEFLAEGLVLGITGGIIGVICGLIFAQVISSNVFGRSIIIEFYLIPSTILISAIVTVIACLIPVKRALDVEPALVLRGE</sequence>
<feature type="domain" description="MacB-like periplasmic core" evidence="9">
    <location>
        <begin position="25"/>
        <end position="223"/>
    </location>
</feature>
<evidence type="ECO:0000256" key="3">
    <source>
        <dbReference type="ARBA" id="ARBA00022692"/>
    </source>
</evidence>